<dbReference type="GeneID" id="37131739"/>
<sequence>PPSHLLAAKKVFSETNLIIKCDVSGAKGKIQSPEFPEDLTGLDEYTLPSLGSEDS</sequence>
<dbReference type="RefSeq" id="XP_025473674.1">
    <property type="nucleotide sequence ID" value="XM_025629283.1"/>
</dbReference>
<dbReference type="AlphaFoldDB" id="A0A318Y1H0"/>
<keyword evidence="3" id="KW-1185">Reference proteome</keyword>
<evidence type="ECO:0000313" key="3">
    <source>
        <dbReference type="Proteomes" id="UP000247647"/>
    </source>
</evidence>
<evidence type="ECO:0000256" key="1">
    <source>
        <dbReference type="SAM" id="MobiDB-lite"/>
    </source>
</evidence>
<evidence type="ECO:0000313" key="2">
    <source>
        <dbReference type="EMBL" id="PYH28196.1"/>
    </source>
</evidence>
<feature type="non-terminal residue" evidence="2">
    <location>
        <position position="1"/>
    </location>
</feature>
<dbReference type="Proteomes" id="UP000247647">
    <property type="component" value="Unassembled WGS sequence"/>
</dbReference>
<name>A0A318Y1H0_ASPNB</name>
<dbReference type="EMBL" id="KZ821534">
    <property type="protein sequence ID" value="PYH28196.1"/>
    <property type="molecule type" value="Genomic_DNA"/>
</dbReference>
<feature type="region of interest" description="Disordered" evidence="1">
    <location>
        <begin position="32"/>
        <end position="55"/>
    </location>
</feature>
<reference evidence="2" key="1">
    <citation type="submission" date="2016-12" db="EMBL/GenBank/DDBJ databases">
        <title>The genomes of Aspergillus section Nigri reveals drivers in fungal speciation.</title>
        <authorList>
            <consortium name="DOE Joint Genome Institute"/>
            <person name="Vesth T.C."/>
            <person name="Nybo J."/>
            <person name="Theobald S."/>
            <person name="Brandl J."/>
            <person name="Frisvad J.C."/>
            <person name="Nielsen K.F."/>
            <person name="Lyhne E.K."/>
            <person name="Kogle M.E."/>
            <person name="Kuo A."/>
            <person name="Riley R."/>
            <person name="Clum A."/>
            <person name="Nolan M."/>
            <person name="Lipzen A."/>
            <person name="Salamov A."/>
            <person name="Henrissat B."/>
            <person name="Wiebenga A."/>
            <person name="De Vries R.P."/>
            <person name="Grigoriev I.V."/>
            <person name="Mortensen U.H."/>
            <person name="Andersen M.R."/>
            <person name="Baker S.E."/>
        </authorList>
    </citation>
    <scope>NUCLEOTIDE SEQUENCE [LARGE SCALE GENOMIC DNA]</scope>
    <source>
        <strain evidence="2">CBS 115656</strain>
    </source>
</reference>
<gene>
    <name evidence="2" type="ORF">BO87DRAFT_463985</name>
</gene>
<accession>A0A318Y1H0</accession>
<organism evidence="2 3">
    <name type="scientific">Aspergillus neoniger (strain CBS 115656)</name>
    <dbReference type="NCBI Taxonomy" id="1448310"/>
    <lineage>
        <taxon>Eukaryota</taxon>
        <taxon>Fungi</taxon>
        <taxon>Dikarya</taxon>
        <taxon>Ascomycota</taxon>
        <taxon>Pezizomycotina</taxon>
        <taxon>Eurotiomycetes</taxon>
        <taxon>Eurotiomycetidae</taxon>
        <taxon>Eurotiales</taxon>
        <taxon>Aspergillaceae</taxon>
        <taxon>Aspergillus</taxon>
        <taxon>Aspergillus subgen. Circumdati</taxon>
    </lineage>
</organism>
<proteinExistence type="predicted"/>
<protein>
    <submittedName>
        <fullName evidence="2">Uncharacterized protein</fullName>
    </submittedName>
</protein>